<accession>A0A815BYS5</accession>
<dbReference type="Pfam" id="PF13424">
    <property type="entry name" value="TPR_12"/>
    <property type="match status" value="3"/>
</dbReference>
<keyword evidence="2 9" id="KW-0328">Glycosyltransferase</keyword>
<evidence type="ECO:0000256" key="8">
    <source>
        <dbReference type="PROSITE-ProRule" id="PRU00339"/>
    </source>
</evidence>
<evidence type="ECO:0000256" key="5">
    <source>
        <dbReference type="ARBA" id="ARBA00022737"/>
    </source>
</evidence>
<evidence type="ECO:0000313" key="10">
    <source>
        <dbReference type="EMBL" id="CAF1085210.1"/>
    </source>
</evidence>
<dbReference type="Proteomes" id="UP000663870">
    <property type="component" value="Unassembled WGS sequence"/>
</dbReference>
<dbReference type="Proteomes" id="UP000663854">
    <property type="component" value="Unassembled WGS sequence"/>
</dbReference>
<feature type="repeat" description="TPR" evidence="8">
    <location>
        <begin position="673"/>
        <end position="706"/>
    </location>
</feature>
<dbReference type="SUPFAM" id="SSF56399">
    <property type="entry name" value="ADP-ribosylation"/>
    <property type="match status" value="1"/>
</dbReference>
<dbReference type="GO" id="GO:0016779">
    <property type="term" value="F:nucleotidyltransferase activity"/>
    <property type="evidence" value="ECO:0007669"/>
    <property type="project" value="UniProtKB-KW"/>
</dbReference>
<dbReference type="Gene3D" id="3.90.176.10">
    <property type="entry name" value="Toxin ADP-ribosyltransferase, Chain A, domain 1"/>
    <property type="match status" value="1"/>
</dbReference>
<reference evidence="11" key="1">
    <citation type="submission" date="2021-02" db="EMBL/GenBank/DDBJ databases">
        <authorList>
            <person name="Nowell W R."/>
        </authorList>
    </citation>
    <scope>NUCLEOTIDE SEQUENCE</scope>
</reference>
<evidence type="ECO:0000256" key="9">
    <source>
        <dbReference type="RuleBase" id="RU361228"/>
    </source>
</evidence>
<dbReference type="InterPro" id="IPR011990">
    <property type="entry name" value="TPR-like_helical_dom_sf"/>
</dbReference>
<keyword evidence="4" id="KW-0548">Nucleotidyltransferase</keyword>
<dbReference type="SMART" id="SM00028">
    <property type="entry name" value="TPR"/>
    <property type="match status" value="11"/>
</dbReference>
<dbReference type="EC" id="2.4.2.31" evidence="9"/>
<proteinExistence type="inferred from homology"/>
<comment type="similarity">
    <text evidence="1 9">Belongs to the Arg-specific ADP-ribosyltransferase family.</text>
</comment>
<feature type="repeat" description="TPR" evidence="8">
    <location>
        <begin position="588"/>
        <end position="621"/>
    </location>
</feature>
<evidence type="ECO:0000256" key="1">
    <source>
        <dbReference type="ARBA" id="ARBA00009558"/>
    </source>
</evidence>
<name>A0A815BYS5_9BILA</name>
<keyword evidence="3 9" id="KW-0808">Transferase</keyword>
<dbReference type="InterPro" id="IPR019734">
    <property type="entry name" value="TPR_rpt"/>
</dbReference>
<comment type="caution">
    <text evidence="11">The sequence shown here is derived from an EMBL/GenBank/DDBJ whole genome shotgun (WGS) entry which is preliminary data.</text>
</comment>
<keyword evidence="9" id="KW-0521">NADP</keyword>
<protein>
    <recommendedName>
        <fullName evidence="9">NAD(P)(+)--arginine ADP-ribosyltransferase</fullName>
        <ecNumber evidence="9">2.4.2.31</ecNumber>
    </recommendedName>
    <alternativeName>
        <fullName evidence="9">Mono(ADP-ribosyl)transferase</fullName>
    </alternativeName>
</protein>
<keyword evidence="5" id="KW-0677">Repeat</keyword>
<dbReference type="SUPFAM" id="SSF48452">
    <property type="entry name" value="TPR-like"/>
    <property type="match status" value="3"/>
</dbReference>
<dbReference type="AlphaFoldDB" id="A0A815BYS5"/>
<dbReference type="EMBL" id="CAJNOL010001052">
    <property type="protein sequence ID" value="CAF1276470.1"/>
    <property type="molecule type" value="Genomic_DNA"/>
</dbReference>
<evidence type="ECO:0000256" key="4">
    <source>
        <dbReference type="ARBA" id="ARBA00022695"/>
    </source>
</evidence>
<evidence type="ECO:0000313" key="12">
    <source>
        <dbReference type="Proteomes" id="UP000663870"/>
    </source>
</evidence>
<evidence type="ECO:0000313" key="11">
    <source>
        <dbReference type="EMBL" id="CAF1276470.1"/>
    </source>
</evidence>
<feature type="repeat" description="TPR" evidence="8">
    <location>
        <begin position="422"/>
        <end position="455"/>
    </location>
</feature>
<keyword evidence="12" id="KW-1185">Reference proteome</keyword>
<dbReference type="PANTHER" id="PTHR45641:SF19">
    <property type="entry name" value="NEPHROCYSTIN-3"/>
    <property type="match status" value="1"/>
</dbReference>
<dbReference type="Pfam" id="PF01129">
    <property type="entry name" value="ART"/>
    <property type="match status" value="1"/>
</dbReference>
<dbReference type="Gene3D" id="1.25.40.10">
    <property type="entry name" value="Tetratricopeptide repeat domain"/>
    <property type="match status" value="4"/>
</dbReference>
<dbReference type="PRINTS" id="PR00381">
    <property type="entry name" value="KINESINLIGHT"/>
</dbReference>
<feature type="repeat" description="TPR" evidence="8">
    <location>
        <begin position="380"/>
        <end position="413"/>
    </location>
</feature>
<dbReference type="PANTHER" id="PTHR45641">
    <property type="entry name" value="TETRATRICOPEPTIDE REPEAT PROTEIN (AFU_ORTHOLOGUE AFUA_6G03870)"/>
    <property type="match status" value="1"/>
</dbReference>
<dbReference type="PROSITE" id="PS50293">
    <property type="entry name" value="TPR_REGION"/>
    <property type="match status" value="1"/>
</dbReference>
<evidence type="ECO:0000256" key="7">
    <source>
        <dbReference type="ARBA" id="ARBA00047597"/>
    </source>
</evidence>
<dbReference type="PROSITE" id="PS51996">
    <property type="entry name" value="TR_MART"/>
    <property type="match status" value="1"/>
</dbReference>
<evidence type="ECO:0000256" key="3">
    <source>
        <dbReference type="ARBA" id="ARBA00022679"/>
    </source>
</evidence>
<comment type="catalytic activity">
    <reaction evidence="7 9">
        <text>L-arginyl-[protein] + NAD(+) = N(omega)-(ADP-D-ribosyl)-L-arginyl-[protein] + nicotinamide + H(+)</text>
        <dbReference type="Rhea" id="RHEA:19149"/>
        <dbReference type="Rhea" id="RHEA-COMP:10532"/>
        <dbReference type="Rhea" id="RHEA-COMP:15087"/>
        <dbReference type="ChEBI" id="CHEBI:15378"/>
        <dbReference type="ChEBI" id="CHEBI:17154"/>
        <dbReference type="ChEBI" id="CHEBI:29965"/>
        <dbReference type="ChEBI" id="CHEBI:57540"/>
        <dbReference type="ChEBI" id="CHEBI:142554"/>
        <dbReference type="EC" id="2.4.2.31"/>
    </reaction>
</comment>
<dbReference type="EMBL" id="CAJNOH010000599">
    <property type="protein sequence ID" value="CAF1085210.1"/>
    <property type="molecule type" value="Genomic_DNA"/>
</dbReference>
<dbReference type="InterPro" id="IPR000768">
    <property type="entry name" value="ART"/>
</dbReference>
<dbReference type="GO" id="GO:0106274">
    <property type="term" value="F:NAD+-protein-arginine ADP-ribosyltransferase activity"/>
    <property type="evidence" value="ECO:0007669"/>
    <property type="project" value="UniProtKB-EC"/>
</dbReference>
<dbReference type="PROSITE" id="PS50005">
    <property type="entry name" value="TPR"/>
    <property type="match status" value="5"/>
</dbReference>
<evidence type="ECO:0000256" key="2">
    <source>
        <dbReference type="ARBA" id="ARBA00022676"/>
    </source>
</evidence>
<gene>
    <name evidence="11" type="ORF">JXQ802_LOCUS28265</name>
    <name evidence="10" type="ORF">PYM288_LOCUS18884</name>
</gene>
<feature type="repeat" description="TPR" evidence="8">
    <location>
        <begin position="546"/>
        <end position="579"/>
    </location>
</feature>
<keyword evidence="9" id="KW-0520">NAD</keyword>
<organism evidence="11 12">
    <name type="scientific">Rotaria sordida</name>
    <dbReference type="NCBI Taxonomy" id="392033"/>
    <lineage>
        <taxon>Eukaryota</taxon>
        <taxon>Metazoa</taxon>
        <taxon>Spiralia</taxon>
        <taxon>Gnathifera</taxon>
        <taxon>Rotifera</taxon>
        <taxon>Eurotatoria</taxon>
        <taxon>Bdelloidea</taxon>
        <taxon>Philodinida</taxon>
        <taxon>Philodinidae</taxon>
        <taxon>Rotaria</taxon>
    </lineage>
</organism>
<evidence type="ECO:0000256" key="6">
    <source>
        <dbReference type="ARBA" id="ARBA00022803"/>
    </source>
</evidence>
<keyword evidence="6 8" id="KW-0802">TPR repeat</keyword>
<sequence>MPKSDNIFLIVPVSSGIKLLSMIHDLRQIDSVFLFSIEAECEKYEDLLDKYSKLIGIFDQYTNLFQSLRENIELCIQQVESFKFYEQNQKSTRELSKESGSFLWLRLFKDVVLHLPHDEQAKKEMFKKLKEYYYNNNKQLKWIDKFDTQYKSEDAIRWYTREPCLYKQLNRALRTEDIELLYTFRYFIADLSKQLSQEYEILRESFDSKIKFYRGVIMSNEEIHKLKQNVGKLISTNGFLSTSQSKDVALKYTDQSTTQQQNVLFEIEYDFQKIDSIIAASIAHFSQHPNEDEVLFDLDAAFKLSCVTRDDLLNVTRVVMEITDEGSAIAQEHTNEIRKDMNSSSPVLVFGRLLTIIGEHDKAQRYFDRLLENPNGPNEEFIYYYMGLVQYHKGNYEQALQHYEHSYKIMSNDINSREFALSYVLNDIGAVFKIQGKYDEALDYFMRALEIRKNYSDYTAIATSLVNIAVIYRLKGEYDRALECSMESLRIREAYLPSEHTETAKTLNNIAEIFTDKDELKTALEYHEKSLKMMEKCLPAEHDDIASCLNRIALVLTHQGKYDEALDYYMRALKIREQALPKEHLRMATTLSDIGYVHYSTKKYILALEYLEKALKIRETCFSDINDIGRVNIFTYIGLTFIKLHQYRDALTYFKHALHVGKIVYPIGHVKLTDCFINMGIAFREMGHYDTAFEYFENASKNEDQNSAKPNPISLARTYDSMGMCLCDQGDDEQGLEYRMKAVRIIEKVFPRPQYADCIDPIGHAFFTNEKYDCALECFFASLTIRVQCLPSDHIDIAQSFLLIGDVFFELEKIADWESIEQYRIKARFYYEQALAIYREKQHANTAYVLHSIGSIYENIHKYHRALEYYYQVWAWYQQYPPAEDSDREKCERSIARVKWFML</sequence>